<sequence length="814" mass="88831">MVKGTAGRVSSEGQDKRVIAGNGLSPAGDSWAGRIPSSLPRRVMETIIIHAITDDPAARMLFLAQLGPQWHQAALSAVYGHLTLVDDDSIFLLAGARGFTETSPASGPGGISCPVRTLLLTDRDRLFGPCTRKYAEAVRHLTVLPASPNPSSDEDVQQTVARLPSSLEENTLFHLMSALTNLQVLEWKAKRTLPRSMGVVIKGLRKLERIVVDGHADPGAPLLGDSRRRWDCPQILQLSSDKLTQIVVSDLSLEGVRNLGRAIADLPGLLHLKVIASPFLDDQFFTDVGTYSKRLQTFKIIRMSGTKVTDKGLKSLLDATLSLTHLELTEFEGRLTRKAWTHCQLPASMMSLVIRFAEDGHHHSWTPDHLDSLDALFGPTQPSLGEFVIERVIPIEALTSGQHEEIPCEEVVRPRAIPSALVQALSRDTRSIRTLILDFFSCSFDQARIILESCSVATHISLMIDLPIDKFIAQALGLSSDLRALRLSVSPSALSLLQLKPTTTTLWTTHMPATPAASPERKLAQASTDRLSKMPAIDTPPTSPSRALNDISHAKSASLTSPINIDIMPSQKDLKRIKKRATELEMLEWYGRGGMGRWVFVTTTAKGKLKKTEIVTEAANLPVVIEERGYTLEASHGLPLADQRYVLCEKLGLFRESSLVTEEAEEGEDTAEETEEWPALPVSSASTSTAVAAAQTARRFSYAEHLSDKASPSVLWPSPLSPKQSAQTIGRGAEVTRPDQTPRRNSESALSPNAAKSERKIVYSAKHDSSHATAQGHTVVGWSVKSRGGKKHRKTNKDAKRDAPSKEAKPAAKQ</sequence>
<feature type="region of interest" description="Disordered" evidence="1">
    <location>
        <begin position="1"/>
        <end position="22"/>
    </location>
</feature>
<reference evidence="2 3" key="2">
    <citation type="journal article" date="2012" name="Open Biol.">
        <title>Characteristics of nucleosomes and linker DNA regions on the genome of the basidiomycete Mixia osmundae revealed by mono- and dinucleosome mapping.</title>
        <authorList>
            <person name="Nishida H."/>
            <person name="Kondo S."/>
            <person name="Matsumoto T."/>
            <person name="Suzuki Y."/>
            <person name="Yoshikawa H."/>
            <person name="Taylor T.D."/>
            <person name="Sugiyama J."/>
        </authorList>
    </citation>
    <scope>NUCLEOTIDE SEQUENCE [LARGE SCALE GENOMIC DNA]</scope>
    <source>
        <strain evidence="3">CBS 9802 / IAM 14324 / JCM 22182 / KY 12970</strain>
    </source>
</reference>
<dbReference type="Gene3D" id="3.80.10.10">
    <property type="entry name" value="Ribonuclease Inhibitor"/>
    <property type="match status" value="1"/>
</dbReference>
<feature type="region of interest" description="Disordered" evidence="1">
    <location>
        <begin position="659"/>
        <end position="688"/>
    </location>
</feature>
<dbReference type="SUPFAM" id="SSF52047">
    <property type="entry name" value="RNI-like"/>
    <property type="match status" value="1"/>
</dbReference>
<feature type="region of interest" description="Disordered" evidence="1">
    <location>
        <begin position="711"/>
        <end position="814"/>
    </location>
</feature>
<comment type="caution">
    <text evidence="2">The sequence shown here is derived from an EMBL/GenBank/DDBJ whole genome shotgun (WGS) entry which is preliminary data.</text>
</comment>
<accession>G7DZ21</accession>
<dbReference type="OrthoDB" id="2596605at2759"/>
<dbReference type="HOGENOM" id="CLU_346839_0_0_1"/>
<organism evidence="2 3">
    <name type="scientific">Mixia osmundae (strain CBS 9802 / IAM 14324 / JCM 22182 / KY 12970)</name>
    <dbReference type="NCBI Taxonomy" id="764103"/>
    <lineage>
        <taxon>Eukaryota</taxon>
        <taxon>Fungi</taxon>
        <taxon>Dikarya</taxon>
        <taxon>Basidiomycota</taxon>
        <taxon>Pucciniomycotina</taxon>
        <taxon>Mixiomycetes</taxon>
        <taxon>Mixiales</taxon>
        <taxon>Mixiaceae</taxon>
        <taxon>Mixia</taxon>
    </lineage>
</organism>
<dbReference type="Proteomes" id="UP000009131">
    <property type="component" value="Unassembled WGS sequence"/>
</dbReference>
<gene>
    <name evidence="2" type="primary">Mo02488</name>
    <name evidence="2" type="ORF">E5Q_02488</name>
</gene>
<reference evidence="2 3" key="1">
    <citation type="journal article" date="2011" name="J. Gen. Appl. Microbiol.">
        <title>Draft genome sequencing of the enigmatic basidiomycete Mixia osmundae.</title>
        <authorList>
            <person name="Nishida H."/>
            <person name="Nagatsuka Y."/>
            <person name="Sugiyama J."/>
        </authorList>
    </citation>
    <scope>NUCLEOTIDE SEQUENCE [LARGE SCALE GENOMIC DNA]</scope>
    <source>
        <strain evidence="3">CBS 9802 / IAM 14324 / JCM 22182 / KY 12970</strain>
    </source>
</reference>
<feature type="compositionally biased region" description="Basic and acidic residues" evidence="1">
    <location>
        <begin position="734"/>
        <end position="746"/>
    </location>
</feature>
<dbReference type="EMBL" id="BABT02000067">
    <property type="protein sequence ID" value="GAA95831.1"/>
    <property type="molecule type" value="Genomic_DNA"/>
</dbReference>
<evidence type="ECO:0000313" key="3">
    <source>
        <dbReference type="Proteomes" id="UP000009131"/>
    </source>
</evidence>
<evidence type="ECO:0000313" key="2">
    <source>
        <dbReference type="EMBL" id="GAA95831.1"/>
    </source>
</evidence>
<protein>
    <submittedName>
        <fullName evidence="2">Uncharacterized protein</fullName>
    </submittedName>
</protein>
<feature type="compositionally biased region" description="Low complexity" evidence="1">
    <location>
        <begin position="711"/>
        <end position="722"/>
    </location>
</feature>
<keyword evidence="3" id="KW-1185">Reference proteome</keyword>
<name>G7DZ21_MIXOS</name>
<evidence type="ECO:0000256" key="1">
    <source>
        <dbReference type="SAM" id="MobiDB-lite"/>
    </source>
</evidence>
<dbReference type="AlphaFoldDB" id="G7DZ21"/>
<dbReference type="InterPro" id="IPR032675">
    <property type="entry name" value="LRR_dom_sf"/>
</dbReference>
<dbReference type="STRING" id="764103.G7DZ21"/>
<feature type="compositionally biased region" description="Basic and acidic residues" evidence="1">
    <location>
        <begin position="796"/>
        <end position="814"/>
    </location>
</feature>
<proteinExistence type="predicted"/>
<dbReference type="eggNOG" id="ENOG502S2S2">
    <property type="taxonomic scope" value="Eukaryota"/>
</dbReference>
<feature type="compositionally biased region" description="Acidic residues" evidence="1">
    <location>
        <begin position="662"/>
        <end position="676"/>
    </location>
</feature>
<dbReference type="InParanoid" id="G7DZ21"/>
<feature type="compositionally biased region" description="Basic and acidic residues" evidence="1">
    <location>
        <begin position="756"/>
        <end position="770"/>
    </location>
</feature>